<gene>
    <name evidence="1" type="ORF">BO79DRAFT_246540</name>
</gene>
<reference evidence="1" key="1">
    <citation type="submission" date="2018-02" db="EMBL/GenBank/DDBJ databases">
        <title>The genomes of Aspergillus section Nigri reveals drivers in fungal speciation.</title>
        <authorList>
            <consortium name="DOE Joint Genome Institute"/>
            <person name="Vesth T.C."/>
            <person name="Nybo J."/>
            <person name="Theobald S."/>
            <person name="Brandl J."/>
            <person name="Frisvad J.C."/>
            <person name="Nielsen K.F."/>
            <person name="Lyhne E.K."/>
            <person name="Kogle M.E."/>
            <person name="Kuo A."/>
            <person name="Riley R."/>
            <person name="Clum A."/>
            <person name="Nolan M."/>
            <person name="Lipzen A."/>
            <person name="Salamov A."/>
            <person name="Henrissat B."/>
            <person name="Wiebenga A."/>
            <person name="De vries R.P."/>
            <person name="Grigoriev I.V."/>
            <person name="Mortensen U.H."/>
            <person name="Andersen M.R."/>
            <person name="Baker S.E."/>
        </authorList>
    </citation>
    <scope>NUCLEOTIDE SEQUENCE</scope>
    <source>
        <strain evidence="1">CBS 115574</strain>
    </source>
</reference>
<sequence>MSQRALYNGRRRQRQQKQQQQQQQGYLRRPSGTGVSTWLINNATIAGPRQDQTNDTGPPATMGANNPRLESRVPSRRSRIPTSTSQTKMTLSDGAHGSPREEIG</sequence>
<name>A0ACD1I9E5_9EURO</name>
<evidence type="ECO:0000313" key="1">
    <source>
        <dbReference type="EMBL" id="RAK86893.1"/>
    </source>
</evidence>
<evidence type="ECO:0000313" key="2">
    <source>
        <dbReference type="Proteomes" id="UP000249748"/>
    </source>
</evidence>
<dbReference type="EMBL" id="KZ824557">
    <property type="protein sequence ID" value="RAK86893.1"/>
    <property type="molecule type" value="Genomic_DNA"/>
</dbReference>
<protein>
    <submittedName>
        <fullName evidence="1">Uncharacterized protein</fullName>
    </submittedName>
</protein>
<accession>A0ACD1I9E5</accession>
<organism evidence="1 2">
    <name type="scientific">Aspergillus costaricaensis CBS 115574</name>
    <dbReference type="NCBI Taxonomy" id="1448317"/>
    <lineage>
        <taxon>Eukaryota</taxon>
        <taxon>Fungi</taxon>
        <taxon>Dikarya</taxon>
        <taxon>Ascomycota</taxon>
        <taxon>Pezizomycotina</taxon>
        <taxon>Eurotiomycetes</taxon>
        <taxon>Eurotiomycetidae</taxon>
        <taxon>Eurotiales</taxon>
        <taxon>Aspergillaceae</taxon>
        <taxon>Aspergillus</taxon>
        <taxon>Aspergillus subgen. Circumdati</taxon>
    </lineage>
</organism>
<dbReference type="Proteomes" id="UP000249748">
    <property type="component" value="Unassembled WGS sequence"/>
</dbReference>
<proteinExistence type="predicted"/>
<keyword evidence="2" id="KW-1185">Reference proteome</keyword>